<keyword evidence="2" id="KW-1185">Reference proteome</keyword>
<name>A0AA39HYT3_9BILA</name>
<gene>
    <name evidence="1" type="ORF">QR680_007094</name>
</gene>
<dbReference type="Proteomes" id="UP001175271">
    <property type="component" value="Unassembled WGS sequence"/>
</dbReference>
<dbReference type="AlphaFoldDB" id="A0AA39HYT3"/>
<protein>
    <submittedName>
        <fullName evidence="1">Uncharacterized protein</fullName>
    </submittedName>
</protein>
<reference evidence="1" key="1">
    <citation type="submission" date="2023-06" db="EMBL/GenBank/DDBJ databases">
        <title>Genomic analysis of the entomopathogenic nematode Steinernema hermaphroditum.</title>
        <authorList>
            <person name="Schwarz E.M."/>
            <person name="Heppert J.K."/>
            <person name="Baniya A."/>
            <person name="Schwartz H.T."/>
            <person name="Tan C.-H."/>
            <person name="Antoshechkin I."/>
            <person name="Sternberg P.W."/>
            <person name="Goodrich-Blair H."/>
            <person name="Dillman A.R."/>
        </authorList>
    </citation>
    <scope>NUCLEOTIDE SEQUENCE</scope>
    <source>
        <strain evidence="1">PS9179</strain>
        <tissue evidence="1">Whole animal</tissue>
    </source>
</reference>
<sequence>MGFGDLPNDILRDIFRPRKDEVHDVRLCKEVDIVKAPPPESLYGELKLRYDVNLYASEEVTLFLGKLPTRFSRISVTLIDSLDAQGGIVPDHVLDFLKRQLLSKYLFNMDITNITQYSGYDPNISEHLLHFCISEQFCRLVYEMHMSSPLLETIFKNWTTRNLNCNQQSRRLMCFISDGELGKLQKSLQLQKGPLELPLWTRVPNETSTELSAFLFVLRKGRCFAKDREQALLMFLSKDHPVGWYKNERWLLYKIEKEPLEAEDVEKFTEADMDIVDYSD</sequence>
<comment type="caution">
    <text evidence="1">The sequence shown here is derived from an EMBL/GenBank/DDBJ whole genome shotgun (WGS) entry which is preliminary data.</text>
</comment>
<accession>A0AA39HYT3</accession>
<dbReference type="EMBL" id="JAUCMV010000003">
    <property type="protein sequence ID" value="KAK0413985.1"/>
    <property type="molecule type" value="Genomic_DNA"/>
</dbReference>
<evidence type="ECO:0000313" key="1">
    <source>
        <dbReference type="EMBL" id="KAK0413985.1"/>
    </source>
</evidence>
<organism evidence="1 2">
    <name type="scientific">Steinernema hermaphroditum</name>
    <dbReference type="NCBI Taxonomy" id="289476"/>
    <lineage>
        <taxon>Eukaryota</taxon>
        <taxon>Metazoa</taxon>
        <taxon>Ecdysozoa</taxon>
        <taxon>Nematoda</taxon>
        <taxon>Chromadorea</taxon>
        <taxon>Rhabditida</taxon>
        <taxon>Tylenchina</taxon>
        <taxon>Panagrolaimomorpha</taxon>
        <taxon>Strongyloidoidea</taxon>
        <taxon>Steinernematidae</taxon>
        <taxon>Steinernema</taxon>
    </lineage>
</organism>
<evidence type="ECO:0000313" key="2">
    <source>
        <dbReference type="Proteomes" id="UP001175271"/>
    </source>
</evidence>
<proteinExistence type="predicted"/>